<comment type="caution">
    <text evidence="1">The sequence shown here is derived from an EMBL/GenBank/DDBJ whole genome shotgun (WGS) entry which is preliminary data.</text>
</comment>
<evidence type="ECO:0000313" key="2">
    <source>
        <dbReference type="Proteomes" id="UP000542674"/>
    </source>
</evidence>
<sequence>MPFFDVPERKQGFEELTAWDPSSRSAPREWVLPATVPWTARLGEGRSAVVVLDQVRCWREGVEFTLLAFRRRVPFSGNRLSIEATLRFGVGFADGRRATTVDPWDLPDDRPALVPQGGGGSQFHQRKDYYLTPMPPAGPLTLVVAWPDGDIPETATVFDAAELRDASDRAVAIWPDLVPPSP</sequence>
<name>A0A7W7T0Y1_9PSEU</name>
<organism evidence="1 2">
    <name type="scientific">Saccharothrix violaceirubra</name>
    <dbReference type="NCBI Taxonomy" id="413306"/>
    <lineage>
        <taxon>Bacteria</taxon>
        <taxon>Bacillati</taxon>
        <taxon>Actinomycetota</taxon>
        <taxon>Actinomycetes</taxon>
        <taxon>Pseudonocardiales</taxon>
        <taxon>Pseudonocardiaceae</taxon>
        <taxon>Saccharothrix</taxon>
    </lineage>
</organism>
<protein>
    <submittedName>
        <fullName evidence="1">Uncharacterized protein</fullName>
    </submittedName>
</protein>
<dbReference type="AlphaFoldDB" id="A0A7W7T0Y1"/>
<accession>A0A7W7T0Y1</accession>
<dbReference type="Proteomes" id="UP000542674">
    <property type="component" value="Unassembled WGS sequence"/>
</dbReference>
<reference evidence="1 2" key="1">
    <citation type="submission" date="2020-08" db="EMBL/GenBank/DDBJ databases">
        <title>Sequencing the genomes of 1000 actinobacteria strains.</title>
        <authorList>
            <person name="Klenk H.-P."/>
        </authorList>
    </citation>
    <scope>NUCLEOTIDE SEQUENCE [LARGE SCALE GENOMIC DNA]</scope>
    <source>
        <strain evidence="1 2">DSM 45084</strain>
    </source>
</reference>
<dbReference type="RefSeq" id="WP_184667651.1">
    <property type="nucleotide sequence ID" value="NZ_BAABAI010000031.1"/>
</dbReference>
<keyword evidence="2" id="KW-1185">Reference proteome</keyword>
<proteinExistence type="predicted"/>
<dbReference type="EMBL" id="JACHJS010000001">
    <property type="protein sequence ID" value="MBB4964559.1"/>
    <property type="molecule type" value="Genomic_DNA"/>
</dbReference>
<gene>
    <name evidence="1" type="ORF">F4559_001918</name>
</gene>
<evidence type="ECO:0000313" key="1">
    <source>
        <dbReference type="EMBL" id="MBB4964559.1"/>
    </source>
</evidence>